<keyword evidence="1" id="KW-0646">Protease inhibitor</keyword>
<evidence type="ECO:0000256" key="2">
    <source>
        <dbReference type="ARBA" id="ARBA00023157"/>
    </source>
</evidence>
<sequence length="371" mass="41230">MAAVNSLLYFLLSSGLTPNVEEPTTPSAWITDSPSNQDSQYFAQSGDQCKRPYEHWDKCSAHCQKNCSNHDKEIICPQVCAPGCVCDEGYVRERDGGKCILEEECQKSGAAPSCPENEHWEICDAHCQKNCSNYKQPFRCELKCKSGCVCDKAYVRERDEGNCIPEEKCPKSGDKCPKHSHYDECKGYPSCQKDCKSDEKGIVCPSICAPGCICDDGYVKGPKGECILKENCPKLQGEAKDECPKYEHFDRCTANCQKNCSNYYKPIICPRICAPGCVCDEGYVRGPSGKCILIKECHKSGAAPSCPENEHWEICDAHCQKNCSNNEKPFPCPLICKSGCVCDKAYVRERDEGNCIPEEKCPKSGGKVYLR</sequence>
<keyword evidence="3" id="KW-0732">Signal</keyword>
<dbReference type="AlphaFoldDB" id="A0A8X6QVY1"/>
<dbReference type="PANTHER" id="PTHR23259">
    <property type="entry name" value="RIDDLE"/>
    <property type="match status" value="1"/>
</dbReference>
<keyword evidence="2" id="KW-1015">Disulfide bond</keyword>
<dbReference type="InterPro" id="IPR036084">
    <property type="entry name" value="Ser_inhib-like_sf"/>
</dbReference>
<evidence type="ECO:0000256" key="1">
    <source>
        <dbReference type="ARBA" id="ARBA00022690"/>
    </source>
</evidence>
<dbReference type="GO" id="GO:0030414">
    <property type="term" value="F:peptidase inhibitor activity"/>
    <property type="evidence" value="ECO:0007669"/>
    <property type="project" value="UniProtKB-KW"/>
</dbReference>
<comment type="caution">
    <text evidence="5">The sequence shown here is derived from an EMBL/GenBank/DDBJ whole genome shotgun (WGS) entry which is preliminary data.</text>
</comment>
<proteinExistence type="predicted"/>
<dbReference type="Pfam" id="PF01826">
    <property type="entry name" value="TIL"/>
    <property type="match status" value="5"/>
</dbReference>
<feature type="domain" description="TIL" evidence="4">
    <location>
        <begin position="243"/>
        <end position="297"/>
    </location>
</feature>
<dbReference type="OrthoDB" id="6425171at2759"/>
<feature type="domain" description="TIL" evidence="4">
    <location>
        <begin position="306"/>
        <end position="361"/>
    </location>
</feature>
<feature type="signal peptide" evidence="3">
    <location>
        <begin position="1"/>
        <end position="15"/>
    </location>
</feature>
<dbReference type="SUPFAM" id="SSF57567">
    <property type="entry name" value="Serine protease inhibitors"/>
    <property type="match status" value="5"/>
</dbReference>
<gene>
    <name evidence="5" type="primary">Zan</name>
    <name evidence="5" type="ORF">NPIL_32011</name>
</gene>
<feature type="chain" id="PRO_5036499714" evidence="3">
    <location>
        <begin position="16"/>
        <end position="371"/>
    </location>
</feature>
<feature type="domain" description="TIL" evidence="4">
    <location>
        <begin position="114"/>
        <end position="169"/>
    </location>
</feature>
<dbReference type="PANTHER" id="PTHR23259:SF82">
    <property type="entry name" value="SERINE PROTEASE INHIBITOR 1 PROTEIN"/>
    <property type="match status" value="1"/>
</dbReference>
<evidence type="ECO:0000313" key="5">
    <source>
        <dbReference type="EMBL" id="GFU34267.1"/>
    </source>
</evidence>
<dbReference type="CDD" id="cd19941">
    <property type="entry name" value="TIL"/>
    <property type="match status" value="5"/>
</dbReference>
<feature type="domain" description="TIL" evidence="4">
    <location>
        <begin position="176"/>
        <end position="232"/>
    </location>
</feature>
<name>A0A8X6QVY1_NEPPI</name>
<reference evidence="5" key="1">
    <citation type="submission" date="2020-08" db="EMBL/GenBank/DDBJ databases">
        <title>Multicomponent nature underlies the extraordinary mechanical properties of spider dragline silk.</title>
        <authorList>
            <person name="Kono N."/>
            <person name="Nakamura H."/>
            <person name="Mori M."/>
            <person name="Yoshida Y."/>
            <person name="Ohtoshi R."/>
            <person name="Malay A.D."/>
            <person name="Moran D.A.P."/>
            <person name="Tomita M."/>
            <person name="Numata K."/>
            <person name="Arakawa K."/>
        </authorList>
    </citation>
    <scope>NUCLEOTIDE SEQUENCE</scope>
</reference>
<feature type="domain" description="TIL" evidence="4">
    <location>
        <begin position="52"/>
        <end position="105"/>
    </location>
</feature>
<dbReference type="InterPro" id="IPR051368">
    <property type="entry name" value="SerProtInhib-TIL_Domain"/>
</dbReference>
<organism evidence="5 6">
    <name type="scientific">Nephila pilipes</name>
    <name type="common">Giant wood spider</name>
    <name type="synonym">Nephila maculata</name>
    <dbReference type="NCBI Taxonomy" id="299642"/>
    <lineage>
        <taxon>Eukaryota</taxon>
        <taxon>Metazoa</taxon>
        <taxon>Ecdysozoa</taxon>
        <taxon>Arthropoda</taxon>
        <taxon>Chelicerata</taxon>
        <taxon>Arachnida</taxon>
        <taxon>Araneae</taxon>
        <taxon>Araneomorphae</taxon>
        <taxon>Entelegynae</taxon>
        <taxon>Araneoidea</taxon>
        <taxon>Nephilidae</taxon>
        <taxon>Nephila</taxon>
    </lineage>
</organism>
<evidence type="ECO:0000256" key="3">
    <source>
        <dbReference type="SAM" id="SignalP"/>
    </source>
</evidence>
<protein>
    <submittedName>
        <fullName evidence="5">Zonadhesin</fullName>
    </submittedName>
</protein>
<evidence type="ECO:0000313" key="6">
    <source>
        <dbReference type="Proteomes" id="UP000887013"/>
    </source>
</evidence>
<dbReference type="Gene3D" id="2.10.25.10">
    <property type="entry name" value="Laminin"/>
    <property type="match status" value="5"/>
</dbReference>
<dbReference type="EMBL" id="BMAW01130256">
    <property type="protein sequence ID" value="GFU34267.1"/>
    <property type="molecule type" value="Genomic_DNA"/>
</dbReference>
<keyword evidence="6" id="KW-1185">Reference proteome</keyword>
<accession>A0A8X6QVY1</accession>
<evidence type="ECO:0000259" key="4">
    <source>
        <dbReference type="Pfam" id="PF01826"/>
    </source>
</evidence>
<dbReference type="InterPro" id="IPR002919">
    <property type="entry name" value="TIL_dom"/>
</dbReference>
<dbReference type="Proteomes" id="UP000887013">
    <property type="component" value="Unassembled WGS sequence"/>
</dbReference>